<keyword evidence="2" id="KW-0560">Oxidoreductase</keyword>
<dbReference type="InterPro" id="IPR051034">
    <property type="entry name" value="Mito_Enoyl-ACP_Reductase"/>
</dbReference>
<feature type="region of interest" description="Disordered" evidence="3">
    <location>
        <begin position="86"/>
        <end position="114"/>
    </location>
</feature>
<dbReference type="SUPFAM" id="SSF51735">
    <property type="entry name" value="NAD(P)-binding Rossmann-fold domains"/>
    <property type="match status" value="1"/>
</dbReference>
<reference evidence="5" key="1">
    <citation type="submission" date="2017-02" db="UniProtKB">
        <authorList>
            <consortium name="WormBaseParasite"/>
        </authorList>
    </citation>
    <scope>IDENTIFICATION</scope>
</reference>
<dbReference type="AlphaFoldDB" id="A0A0M3HIZ2"/>
<keyword evidence="1" id="KW-0521">NADP</keyword>
<dbReference type="Gene3D" id="3.40.50.720">
    <property type="entry name" value="NAD(P)-binding Rossmann-like Domain"/>
    <property type="match status" value="1"/>
</dbReference>
<dbReference type="GO" id="GO:0005739">
    <property type="term" value="C:mitochondrion"/>
    <property type="evidence" value="ECO:0007669"/>
    <property type="project" value="TreeGrafter"/>
</dbReference>
<evidence type="ECO:0000256" key="1">
    <source>
        <dbReference type="ARBA" id="ARBA00022857"/>
    </source>
</evidence>
<sequence>MEMLRNLGADVVLTENQFEKKQKDVVKSLHGPVKLALNAAGGHSALLVSSALDRGGTMVTYGLIYSSYWFCFYSISGHISRIPPKKKAFGKRRIGKEDKRNQKRTIRKRKVFHQ</sequence>
<dbReference type="InterPro" id="IPR036291">
    <property type="entry name" value="NAD(P)-bd_dom_sf"/>
</dbReference>
<protein>
    <submittedName>
        <fullName evidence="5">ADH_zinc_N domain-containing protein</fullName>
    </submittedName>
</protein>
<feature type="compositionally biased region" description="Basic residues" evidence="3">
    <location>
        <begin position="101"/>
        <end position="114"/>
    </location>
</feature>
<proteinExistence type="predicted"/>
<dbReference type="GO" id="GO:0016491">
    <property type="term" value="F:oxidoreductase activity"/>
    <property type="evidence" value="ECO:0007669"/>
    <property type="project" value="UniProtKB-KW"/>
</dbReference>
<keyword evidence="4" id="KW-1185">Reference proteome</keyword>
<dbReference type="GO" id="GO:0006631">
    <property type="term" value="P:fatty acid metabolic process"/>
    <property type="evidence" value="ECO:0007669"/>
    <property type="project" value="TreeGrafter"/>
</dbReference>
<dbReference type="WBParaSite" id="ALUE_0000148701-mRNA-1">
    <property type="protein sequence ID" value="ALUE_0000148701-mRNA-1"/>
    <property type="gene ID" value="ALUE_0000148701"/>
</dbReference>
<evidence type="ECO:0000256" key="3">
    <source>
        <dbReference type="SAM" id="MobiDB-lite"/>
    </source>
</evidence>
<evidence type="ECO:0000256" key="2">
    <source>
        <dbReference type="ARBA" id="ARBA00023002"/>
    </source>
</evidence>
<evidence type="ECO:0000313" key="4">
    <source>
        <dbReference type="Proteomes" id="UP000036681"/>
    </source>
</evidence>
<evidence type="ECO:0000313" key="5">
    <source>
        <dbReference type="WBParaSite" id="ALUE_0000148701-mRNA-1"/>
    </source>
</evidence>
<dbReference type="PANTHER" id="PTHR43981:SF2">
    <property type="entry name" value="ENOYL-[ACYL-CARRIER-PROTEIN] REDUCTASE, MITOCHONDRIAL"/>
    <property type="match status" value="1"/>
</dbReference>
<dbReference type="PANTHER" id="PTHR43981">
    <property type="entry name" value="ENOYL-[ACYL-CARRIER-PROTEIN] REDUCTASE, MITOCHONDRIAL"/>
    <property type="match status" value="1"/>
</dbReference>
<accession>A0A0M3HIZ2</accession>
<dbReference type="Proteomes" id="UP000036681">
    <property type="component" value="Unplaced"/>
</dbReference>
<name>A0A0M3HIZ2_ASCLU</name>
<organism evidence="4 5">
    <name type="scientific">Ascaris lumbricoides</name>
    <name type="common">Giant roundworm</name>
    <dbReference type="NCBI Taxonomy" id="6252"/>
    <lineage>
        <taxon>Eukaryota</taxon>
        <taxon>Metazoa</taxon>
        <taxon>Ecdysozoa</taxon>
        <taxon>Nematoda</taxon>
        <taxon>Chromadorea</taxon>
        <taxon>Rhabditida</taxon>
        <taxon>Spirurina</taxon>
        <taxon>Ascaridomorpha</taxon>
        <taxon>Ascaridoidea</taxon>
        <taxon>Ascarididae</taxon>
        <taxon>Ascaris</taxon>
    </lineage>
</organism>